<evidence type="ECO:0000256" key="1">
    <source>
        <dbReference type="ARBA" id="ARBA00038310"/>
    </source>
</evidence>
<dbReference type="Proteomes" id="UP000295807">
    <property type="component" value="Unassembled WGS sequence"/>
</dbReference>
<keyword evidence="4" id="KW-1185">Reference proteome</keyword>
<organism evidence="3 4">
    <name type="scientific">Anseongella ginsenosidimutans</name>
    <dbReference type="NCBI Taxonomy" id="496056"/>
    <lineage>
        <taxon>Bacteria</taxon>
        <taxon>Pseudomonadati</taxon>
        <taxon>Bacteroidota</taxon>
        <taxon>Sphingobacteriia</taxon>
        <taxon>Sphingobacteriales</taxon>
        <taxon>Sphingobacteriaceae</taxon>
        <taxon>Anseongella</taxon>
    </lineage>
</organism>
<gene>
    <name evidence="3" type="ORF">EDD80_101299</name>
</gene>
<name>A0A4R3KXG9_9SPHI</name>
<dbReference type="PANTHER" id="PTHR43569:SF2">
    <property type="entry name" value="AMIDOHYDROLASE-RELATED DOMAIN-CONTAINING PROTEIN"/>
    <property type="match status" value="1"/>
</dbReference>
<evidence type="ECO:0000259" key="2">
    <source>
        <dbReference type="Pfam" id="PF04909"/>
    </source>
</evidence>
<dbReference type="OrthoDB" id="5450317at2"/>
<protein>
    <submittedName>
        <fullName evidence="3">L-fuconolactonase</fullName>
    </submittedName>
</protein>
<dbReference type="Gene3D" id="3.20.20.140">
    <property type="entry name" value="Metal-dependent hydrolases"/>
    <property type="match status" value="1"/>
</dbReference>
<comment type="caution">
    <text evidence="3">The sequence shown here is derived from an EMBL/GenBank/DDBJ whole genome shotgun (WGS) entry which is preliminary data.</text>
</comment>
<comment type="similarity">
    <text evidence="1">Belongs to the metallo-dependent hydrolases superfamily.</text>
</comment>
<proteinExistence type="inferred from homology"/>
<evidence type="ECO:0000313" key="4">
    <source>
        <dbReference type="Proteomes" id="UP000295807"/>
    </source>
</evidence>
<feature type="domain" description="Amidohydrolase-related" evidence="2">
    <location>
        <begin position="3"/>
        <end position="249"/>
    </location>
</feature>
<dbReference type="InterPro" id="IPR032466">
    <property type="entry name" value="Metal_Hydrolase"/>
</dbReference>
<accession>A0A4R3KXG9</accession>
<dbReference type="GO" id="GO:0016787">
    <property type="term" value="F:hydrolase activity"/>
    <property type="evidence" value="ECO:0007669"/>
    <property type="project" value="InterPro"/>
</dbReference>
<dbReference type="InterPro" id="IPR052350">
    <property type="entry name" value="Metallo-dep_Lactonases"/>
</dbReference>
<dbReference type="PANTHER" id="PTHR43569">
    <property type="entry name" value="AMIDOHYDROLASE"/>
    <property type="match status" value="1"/>
</dbReference>
<sequence>MIIDSHQHFWHFDPVRDSWITDEMQAIRQDFLPEDLLPVYRENGIDACVAVQAAQSEEETRFLLRLAEEHDFIKGVVGWIDLLAPDVEERLAHFSQYKKLKGFRHIVQAEPEGFMLQEAFLHGIGKLEKFGYTYDIVIYPNQLDDAIALVKQFPDQKFVLDHIAKPYIRQGIIYPWDEKIRALARFDNIYCKVSGLVTEADHKSWKEADIKPYLDVVFDAFGSYRLLFGSDWPVCLLAADYARTKAVVTHYLQDRLFAQENEVWYQNAVDVYNLEL</sequence>
<dbReference type="Pfam" id="PF04909">
    <property type="entry name" value="Amidohydro_2"/>
    <property type="match status" value="1"/>
</dbReference>
<dbReference type="AlphaFoldDB" id="A0A4R3KXG9"/>
<evidence type="ECO:0000313" key="3">
    <source>
        <dbReference type="EMBL" id="TCS90101.1"/>
    </source>
</evidence>
<dbReference type="InterPro" id="IPR006680">
    <property type="entry name" value="Amidohydro-rel"/>
</dbReference>
<dbReference type="RefSeq" id="WP_132127560.1">
    <property type="nucleotide sequence ID" value="NZ_CP042432.1"/>
</dbReference>
<reference evidence="3 4" key="1">
    <citation type="submission" date="2019-03" db="EMBL/GenBank/DDBJ databases">
        <title>Genomic Encyclopedia of Type Strains, Phase IV (KMG-IV): sequencing the most valuable type-strain genomes for metagenomic binning, comparative biology and taxonomic classification.</title>
        <authorList>
            <person name="Goeker M."/>
        </authorList>
    </citation>
    <scope>NUCLEOTIDE SEQUENCE [LARGE SCALE GENOMIC DNA]</scope>
    <source>
        <strain evidence="3 4">DSM 21100</strain>
    </source>
</reference>
<dbReference type="EMBL" id="SMAD01000001">
    <property type="protein sequence ID" value="TCS90101.1"/>
    <property type="molecule type" value="Genomic_DNA"/>
</dbReference>
<dbReference type="SUPFAM" id="SSF51556">
    <property type="entry name" value="Metallo-dependent hydrolases"/>
    <property type="match status" value="1"/>
</dbReference>